<proteinExistence type="predicted"/>
<dbReference type="Proteomes" id="UP000321272">
    <property type="component" value="Chromosome"/>
</dbReference>
<organism evidence="1 2">
    <name type="scientific">Pistricoccus aurantiacus</name>
    <dbReference type="NCBI Taxonomy" id="1883414"/>
    <lineage>
        <taxon>Bacteria</taxon>
        <taxon>Pseudomonadati</taxon>
        <taxon>Pseudomonadota</taxon>
        <taxon>Gammaproteobacteria</taxon>
        <taxon>Oceanospirillales</taxon>
        <taxon>Halomonadaceae</taxon>
        <taxon>Pistricoccus</taxon>
    </lineage>
</organism>
<sequence>MPESFFYAKAMRGASRLIEHWLSIGQASPDRLAMILADTARLANLGDVKKTPHGDELKHWSHDKQPPLWAARTALFLLIQMPRRPLPRDDLEACAWAYCWLRNQRFDSFDQARAALPAHLVDSLTQALKEAWADRRRQRLL</sequence>
<protein>
    <submittedName>
        <fullName evidence="1">Uncharacterized protein</fullName>
    </submittedName>
</protein>
<dbReference type="EMBL" id="CP042382">
    <property type="protein sequence ID" value="QEA38865.1"/>
    <property type="molecule type" value="Genomic_DNA"/>
</dbReference>
<reference evidence="1 2" key="1">
    <citation type="submission" date="2019-06" db="EMBL/GenBank/DDBJ databases">
        <title>Genome analyses of bacteria isolated from kimchi.</title>
        <authorList>
            <person name="Lee S."/>
            <person name="Ahn S."/>
            <person name="Roh S."/>
        </authorList>
    </citation>
    <scope>NUCLEOTIDE SEQUENCE [LARGE SCALE GENOMIC DNA]</scope>
    <source>
        <strain evidence="1 2">CBA4606</strain>
    </source>
</reference>
<gene>
    <name evidence="1" type="ORF">FGL86_07110</name>
</gene>
<dbReference type="AlphaFoldDB" id="A0A5B8STP3"/>
<accession>A0A5B8STP3</accession>
<dbReference type="KEGG" id="paur:FGL86_07110"/>
<name>A0A5B8STP3_9GAMM</name>
<dbReference type="RefSeq" id="WP_147183921.1">
    <property type="nucleotide sequence ID" value="NZ_CP042382.1"/>
</dbReference>
<evidence type="ECO:0000313" key="1">
    <source>
        <dbReference type="EMBL" id="QEA38865.1"/>
    </source>
</evidence>
<evidence type="ECO:0000313" key="2">
    <source>
        <dbReference type="Proteomes" id="UP000321272"/>
    </source>
</evidence>
<keyword evidence="2" id="KW-1185">Reference proteome</keyword>
<dbReference type="OrthoDB" id="6170893at2"/>